<evidence type="ECO:0000313" key="2">
    <source>
        <dbReference type="Proteomes" id="UP000276991"/>
    </source>
</evidence>
<dbReference type="EMBL" id="UPTC01003188">
    <property type="protein sequence ID" value="VBB34200.1"/>
    <property type="molecule type" value="Genomic_DNA"/>
</dbReference>
<accession>A0A498SVE7</accession>
<dbReference type="Gene3D" id="2.120.10.80">
    <property type="entry name" value="Kelch-type beta propeller"/>
    <property type="match status" value="2"/>
</dbReference>
<dbReference type="PANTHER" id="PTHR46461">
    <property type="entry name" value="KELCH DOMAIN-CONTAINING PROTEIN 3"/>
    <property type="match status" value="1"/>
</dbReference>
<gene>
    <name evidence="1" type="ORF">NAV_LOCUS8991</name>
</gene>
<dbReference type="OrthoDB" id="432528at2759"/>
<sequence>MSKPLVYTTTLLVDYRWKFVPTTPFVSNPSEQLIDGSGMVYKPYGEIPSLRVGHTVVAYQGKVYLWGGCCPATRFIYPKIYCFDPVQRTWSVIPSANEPPIPRIKHTAVVYNDTMFIYGGIENDSATNGIILCNNICAYHFETRKWRYIIIYGGISVERFQHTACVIDGKMYVYGGIDAEQWTLCLDIIDLQQGYCQRPVTKGRRPRGIRAACSCIRVYNSKMYIFGGYRFRSEHYITTLHRFDPKTMVWQRIKPFGLRGPSGRERHCGVVVGDCAYVFGGEL</sequence>
<dbReference type="GO" id="GO:0003682">
    <property type="term" value="F:chromatin binding"/>
    <property type="evidence" value="ECO:0007669"/>
    <property type="project" value="InterPro"/>
</dbReference>
<proteinExistence type="predicted"/>
<dbReference type="Proteomes" id="UP000276991">
    <property type="component" value="Unassembled WGS sequence"/>
</dbReference>
<dbReference type="PANTHER" id="PTHR46461:SF1">
    <property type="entry name" value="KELCH DOMAIN-CONTAINING PROTEIN 3"/>
    <property type="match status" value="1"/>
</dbReference>
<dbReference type="Pfam" id="PF24681">
    <property type="entry name" value="Kelch_KLHDC2_KLHL20_DRC7"/>
    <property type="match status" value="1"/>
</dbReference>
<dbReference type="GO" id="GO:0005737">
    <property type="term" value="C:cytoplasm"/>
    <property type="evidence" value="ECO:0007669"/>
    <property type="project" value="TreeGrafter"/>
</dbReference>
<dbReference type="InterPro" id="IPR052637">
    <property type="entry name" value="KLHDC3-like"/>
</dbReference>
<keyword evidence="2" id="KW-1185">Reference proteome</keyword>
<organism evidence="1 2">
    <name type="scientific">Acanthocheilonema viteae</name>
    <name type="common">Filarial nematode worm</name>
    <name type="synonym">Dipetalonema viteae</name>
    <dbReference type="NCBI Taxonomy" id="6277"/>
    <lineage>
        <taxon>Eukaryota</taxon>
        <taxon>Metazoa</taxon>
        <taxon>Ecdysozoa</taxon>
        <taxon>Nematoda</taxon>
        <taxon>Chromadorea</taxon>
        <taxon>Rhabditida</taxon>
        <taxon>Spirurina</taxon>
        <taxon>Spiruromorpha</taxon>
        <taxon>Filarioidea</taxon>
        <taxon>Onchocercidae</taxon>
        <taxon>Acanthocheilonema</taxon>
    </lineage>
</organism>
<reference evidence="1 2" key="1">
    <citation type="submission" date="2018-08" db="EMBL/GenBank/DDBJ databases">
        <authorList>
            <person name="Laetsch R D."/>
            <person name="Stevens L."/>
            <person name="Kumar S."/>
            <person name="Blaxter L. M."/>
        </authorList>
    </citation>
    <scope>NUCLEOTIDE SEQUENCE [LARGE SCALE GENOMIC DNA]</scope>
</reference>
<dbReference type="STRING" id="6277.A0A498SVE7"/>
<dbReference type="SUPFAM" id="SSF117281">
    <property type="entry name" value="Kelch motif"/>
    <property type="match status" value="1"/>
</dbReference>
<evidence type="ECO:0000313" key="1">
    <source>
        <dbReference type="EMBL" id="VBB34200.1"/>
    </source>
</evidence>
<evidence type="ECO:0008006" key="3">
    <source>
        <dbReference type="Google" id="ProtNLM"/>
    </source>
</evidence>
<dbReference type="InterPro" id="IPR015915">
    <property type="entry name" value="Kelch-typ_b-propeller"/>
</dbReference>
<protein>
    <recommendedName>
        <fullName evidence="3">Kelch domain-containing protein</fullName>
    </recommendedName>
</protein>
<name>A0A498SVE7_ACAVI</name>
<dbReference type="AlphaFoldDB" id="A0A498SVE7"/>